<evidence type="ECO:0000256" key="1">
    <source>
        <dbReference type="SAM" id="Phobius"/>
    </source>
</evidence>
<comment type="caution">
    <text evidence="3">The sequence shown here is derived from an EMBL/GenBank/DDBJ whole genome shotgun (WGS) entry which is preliminary data.</text>
</comment>
<dbReference type="Pfam" id="PF02514">
    <property type="entry name" value="CobN-Mg_chel"/>
    <property type="match status" value="3"/>
</dbReference>
<dbReference type="OrthoDB" id="9757976at2"/>
<gene>
    <name evidence="3" type="ORF">CLV44_12456</name>
</gene>
<evidence type="ECO:0000259" key="2">
    <source>
        <dbReference type="Pfam" id="PF02514"/>
    </source>
</evidence>
<dbReference type="InterPro" id="IPR003672">
    <property type="entry name" value="CobN/Mg_chltase"/>
</dbReference>
<evidence type="ECO:0000313" key="3">
    <source>
        <dbReference type="EMBL" id="PSL10975.1"/>
    </source>
</evidence>
<keyword evidence="1" id="KW-0812">Transmembrane</keyword>
<keyword evidence="4" id="KW-1185">Reference proteome</keyword>
<dbReference type="PANTHER" id="PTHR44119">
    <property type="entry name" value="MAGNESIUM-CHELATASE SUBUNIT CHLH, CHLOROPLASTIC"/>
    <property type="match status" value="1"/>
</dbReference>
<sequence>MRNQSVLDYHCSLGRAGRIMLLFFLQLMAGQLHAATQAVALVSERTAPLMASATHQFLVEHPLFEIQLRTSAQLEQMTDTELQALLQSAEKVLIGGVFGPSVERLLALQLPTTQQRHIFHSDRRLQALHNDRDGGRMQTLDDTARSTLFARPPADQPFQPWLDTQQHAFPSFKHWLTNRAYWQFRDTDNLNRLWQSLLLDTPAPQAKPHAAVRISENGQRLTLDGHTSADRPTLFLLDSNQGDHPQNRALHRAICQRAEGMRCLSVAAAWGDGSRLAVEQIGQMAPKTAPWAIIALQDFVIGGGEHREDVTQLFSQLNVPIYKAIRIAELDRAHFSLSAKGLPTDSVHYRLAMPELQGTGQPHVLALAAAPTRDPQTGVILSQLQPLDTEIGYLVSRIRKGFALHTKPNADKRVAIIYYNHPPGRHNIGADNLNVPRSLWQMLHALQAEGYSTGPLPETPEALLDQLQARGVNLPEDRSALAAMAGQINTVSAADYRQWFATLPEGIQQEMQFGPLAHLHHQLQPLLSPEAPALDSELAHVAAARSARVLEDLRHILDGTRHPGRERGLDLLDQLESAYLRLSDPTLATGPRADLWQHADELSQAIITMGIEGLRGWGEAPGRTMVWQNKLLVPGVQFGNIFLGPQPPRGWELNEELLHANMSFPPPHQYLAYYHWLRDRFAADALVHVGRHSTYEFLPGRATGLTAEDYPSLIAGDLPGIYPYIVDGVGEGIQAKRRGRAVMIDHLTPPLATTELYDDLLSLRQLIESAEAATDPDTRHRAVQQLRAQIDALKLRDELAASMDEELKVRGIGFDQIDDELLLHETGHYLTHLQEKFMPLGLHTFGKPWQNEQIDTLLTSMAGNQQVKPEWRTALTASPDAEMSALLNALSGGYIAPGKGNDPIRTPEALPTGRNFFALDGSLLPTRLGFALGAELASKARQETPTPDGKEAVILWASDAVRDEGSMIAFGLDLLGVRPVWNSRGIINGLELLPLDAQRPQRRDVVFTTSGLFRDLYAGQLELLDQAGLMALAASRDVITRDYPALLPALERALAPLEYAVSTTDESLSSNAVAAHWVAETRRLLQANPALADSDQLGRQASLRVFGTAPGSYGAGINRLVERSGSWQDRTQLGQAYINRMGHAYGTGLHGQSAHDAFNRQLGQIRQTYLGRASHLYGLIDNNDAFDYLGGLNLAVETVTGQPPESFVIDHSRREQATLEPLAKALGQELRSRYLNPQWLKPLMAEGYAGARTMGSEFMEYLWGWQATSPQLIKSWMWDEVKAVYLDDRLELGLDDFLQQGHNQQVRSNMMAILLVAAQKGFWDTDADTLAQLSADFADNITRFGLPGSGHTHPSHPVYAFVSDHIPAAQAAALQQVLDAARQPEAESATQPATRIQEITAASANEITELTDPVENADANSADSSDKAQPISPPLLFAAAILLLLLAGGLLRGRFGGHR</sequence>
<keyword evidence="1" id="KW-1133">Transmembrane helix</keyword>
<accession>A0A2P8ENC7</accession>
<protein>
    <submittedName>
        <fullName evidence="3">Cobaltochelatase CobN subunit</fullName>
    </submittedName>
</protein>
<proteinExistence type="predicted"/>
<feature type="domain" description="CobN/magnesium chelatase" evidence="2">
    <location>
        <begin position="222"/>
        <end position="512"/>
    </location>
</feature>
<reference evidence="3 4" key="1">
    <citation type="submission" date="2018-03" db="EMBL/GenBank/DDBJ databases">
        <title>Genomic Encyclopedia of Archaeal and Bacterial Type Strains, Phase II (KMG-II): from individual species to whole genera.</title>
        <authorList>
            <person name="Goeker M."/>
        </authorList>
    </citation>
    <scope>NUCLEOTIDE SEQUENCE [LARGE SCALE GENOMIC DNA]</scope>
    <source>
        <strain evidence="3 4">DSM 17586</strain>
    </source>
</reference>
<feature type="domain" description="CobN/magnesium chelatase" evidence="2">
    <location>
        <begin position="615"/>
        <end position="866"/>
    </location>
</feature>
<dbReference type="CDD" id="cd10150">
    <property type="entry name" value="CobN_like"/>
    <property type="match status" value="1"/>
</dbReference>
<dbReference type="RefSeq" id="WP_106593005.1">
    <property type="nucleotide sequence ID" value="NZ_PYGI01000024.1"/>
</dbReference>
<feature type="domain" description="CobN/magnesium chelatase" evidence="2">
    <location>
        <begin position="867"/>
        <end position="1329"/>
    </location>
</feature>
<dbReference type="Proteomes" id="UP000242133">
    <property type="component" value="Unassembled WGS sequence"/>
</dbReference>
<dbReference type="PANTHER" id="PTHR44119:SF4">
    <property type="entry name" value="AEROBIC COBALTOCHELATASE SUBUNIT COBN"/>
    <property type="match status" value="1"/>
</dbReference>
<dbReference type="EMBL" id="PYGI01000024">
    <property type="protein sequence ID" value="PSL10975.1"/>
    <property type="molecule type" value="Genomic_DNA"/>
</dbReference>
<organism evidence="3 4">
    <name type="scientific">Marinobacterium halophilum</name>
    <dbReference type="NCBI Taxonomy" id="267374"/>
    <lineage>
        <taxon>Bacteria</taxon>
        <taxon>Pseudomonadati</taxon>
        <taxon>Pseudomonadota</taxon>
        <taxon>Gammaproteobacteria</taxon>
        <taxon>Oceanospirillales</taxon>
        <taxon>Oceanospirillaceae</taxon>
        <taxon>Marinobacterium</taxon>
    </lineage>
</organism>
<feature type="transmembrane region" description="Helical" evidence="1">
    <location>
        <begin position="1431"/>
        <end position="1451"/>
    </location>
</feature>
<keyword evidence="1" id="KW-0472">Membrane</keyword>
<name>A0A2P8ENC7_9GAMM</name>
<evidence type="ECO:0000313" key="4">
    <source>
        <dbReference type="Proteomes" id="UP000242133"/>
    </source>
</evidence>